<feature type="disulfide bond" evidence="1">
    <location>
        <begin position="180"/>
        <end position="250"/>
    </location>
</feature>
<evidence type="ECO:0000256" key="3">
    <source>
        <dbReference type="SAM" id="SignalP"/>
    </source>
</evidence>
<feature type="chain" id="PRO_5034758462" description="Thaumatin-like protein" evidence="3">
    <location>
        <begin position="19"/>
        <end position="283"/>
    </location>
</feature>
<gene>
    <name evidence="4" type="ORF">MVEN_00727300</name>
</gene>
<dbReference type="InterPro" id="IPR037176">
    <property type="entry name" value="Osmotin/thaumatin-like_sf"/>
</dbReference>
<feature type="signal peptide" evidence="3">
    <location>
        <begin position="1"/>
        <end position="18"/>
    </location>
</feature>
<name>A0A8H6YF42_9AGAR</name>
<comment type="caution">
    <text evidence="4">The sequence shown here is derived from an EMBL/GenBank/DDBJ whole genome shotgun (WGS) entry which is preliminary data.</text>
</comment>
<dbReference type="PANTHER" id="PTHR31048">
    <property type="entry name" value="OS03G0233200 PROTEIN"/>
    <property type="match status" value="1"/>
</dbReference>
<feature type="disulfide bond" evidence="1">
    <location>
        <begin position="225"/>
        <end position="235"/>
    </location>
</feature>
<keyword evidence="3" id="KW-0732">Signal</keyword>
<dbReference type="SMART" id="SM00205">
    <property type="entry name" value="THN"/>
    <property type="match status" value="1"/>
</dbReference>
<keyword evidence="5" id="KW-1185">Reference proteome</keyword>
<dbReference type="InterPro" id="IPR001938">
    <property type="entry name" value="Thaumatin"/>
</dbReference>
<proteinExistence type="predicted"/>
<reference evidence="4" key="1">
    <citation type="submission" date="2020-05" db="EMBL/GenBank/DDBJ databases">
        <title>Mycena genomes resolve the evolution of fungal bioluminescence.</title>
        <authorList>
            <person name="Tsai I.J."/>
        </authorList>
    </citation>
    <scope>NUCLEOTIDE SEQUENCE</scope>
    <source>
        <strain evidence="4">CCC161011</strain>
    </source>
</reference>
<evidence type="ECO:0000256" key="2">
    <source>
        <dbReference type="SAM" id="MobiDB-lite"/>
    </source>
</evidence>
<evidence type="ECO:0000256" key="1">
    <source>
        <dbReference type="PIRSR" id="PIRSR002703-1"/>
    </source>
</evidence>
<protein>
    <recommendedName>
        <fullName evidence="6">Thaumatin-like protein</fullName>
    </recommendedName>
</protein>
<feature type="region of interest" description="Disordered" evidence="2">
    <location>
        <begin position="116"/>
        <end position="138"/>
    </location>
</feature>
<organism evidence="4 5">
    <name type="scientific">Mycena venus</name>
    <dbReference type="NCBI Taxonomy" id="2733690"/>
    <lineage>
        <taxon>Eukaryota</taxon>
        <taxon>Fungi</taxon>
        <taxon>Dikarya</taxon>
        <taxon>Basidiomycota</taxon>
        <taxon>Agaricomycotina</taxon>
        <taxon>Agaricomycetes</taxon>
        <taxon>Agaricomycetidae</taxon>
        <taxon>Agaricales</taxon>
        <taxon>Marasmiineae</taxon>
        <taxon>Mycenaceae</taxon>
        <taxon>Mycena</taxon>
    </lineage>
</organism>
<feature type="disulfide bond" evidence="1">
    <location>
        <begin position="188"/>
        <end position="205"/>
    </location>
</feature>
<feature type="disulfide bond" evidence="1">
    <location>
        <begin position="27"/>
        <end position="282"/>
    </location>
</feature>
<feature type="compositionally biased region" description="Low complexity" evidence="2">
    <location>
        <begin position="129"/>
        <end position="138"/>
    </location>
</feature>
<feature type="disulfide bond" evidence="1">
    <location>
        <begin position="175"/>
        <end position="269"/>
    </location>
</feature>
<evidence type="ECO:0000313" key="4">
    <source>
        <dbReference type="EMBL" id="KAF7360000.1"/>
    </source>
</evidence>
<dbReference type="PIRSF" id="PIRSF002703">
    <property type="entry name" value="Thaumatin"/>
    <property type="match status" value="1"/>
</dbReference>
<dbReference type="AlphaFoldDB" id="A0A8H6YF42"/>
<dbReference type="Proteomes" id="UP000620124">
    <property type="component" value="Unassembled WGS sequence"/>
</dbReference>
<evidence type="ECO:0008006" key="6">
    <source>
        <dbReference type="Google" id="ProtNLM"/>
    </source>
</evidence>
<dbReference type="Pfam" id="PF00314">
    <property type="entry name" value="Thaumatin"/>
    <property type="match status" value="2"/>
</dbReference>
<keyword evidence="1" id="KW-1015">Disulfide bond</keyword>
<dbReference type="Gene3D" id="2.60.110.10">
    <property type="entry name" value="Thaumatin"/>
    <property type="match status" value="1"/>
</dbReference>
<accession>A0A8H6YF42</accession>
<evidence type="ECO:0000313" key="5">
    <source>
        <dbReference type="Proteomes" id="UP000620124"/>
    </source>
</evidence>
<dbReference type="SUPFAM" id="SSF49870">
    <property type="entry name" value="Osmotin, thaumatin-like protein"/>
    <property type="match status" value="2"/>
</dbReference>
<dbReference type="PROSITE" id="PS51367">
    <property type="entry name" value="THAUMATIN_2"/>
    <property type="match status" value="1"/>
</dbReference>
<feature type="disulfide bond" evidence="1">
    <location>
        <begin position="209"/>
        <end position="224"/>
    </location>
</feature>
<dbReference type="OrthoDB" id="430315at2759"/>
<feature type="disulfide bond" evidence="1">
    <location>
        <begin position="75"/>
        <end position="86"/>
    </location>
</feature>
<dbReference type="EMBL" id="JACAZI010000005">
    <property type="protein sequence ID" value="KAF7360000.1"/>
    <property type="molecule type" value="Genomic_DNA"/>
</dbReference>
<sequence>MKSVIALSGLAMASTAAARTLTVYNACPFTIWPALFTSSGGRPSQPTGWTAASFTKVTFDVPSDWDGRVWGRRNCNFGTNPGPNSCLDGGCNGGLVRRVKSSSHFILISTKALRREHRHWRSPPPPSPSSTSTAAEPTSSMVCNSLDQMALAHIAPVSLVDGYNLPMRIDNNVGCGIPSCPVDLGPNCPADQKGPFDSSGFPVGCKSACTVDALAGNVNNNPNCCTGTHDTQATCPASGVRNYSYFKSNCPNAYAFAYDEPSGTALWTCPTNKNAAYTITFCP</sequence>